<name>A0A516R3Q6_STRST</name>
<gene>
    <name evidence="2" type="ORF">FH965_06685</name>
</gene>
<evidence type="ECO:0000313" key="3">
    <source>
        <dbReference type="Proteomes" id="UP000316806"/>
    </source>
</evidence>
<reference evidence="2 3" key="1">
    <citation type="journal article" date="2019" name="J. Ind. Microbiol. Biotechnol.">
        <title>The complete genomic sequence of Streptomyces spectabilis NRRL-2792 and identification of secondary metabolite biosynthetic gene clusters.</title>
        <authorList>
            <person name="Sinha A."/>
            <person name="Phillips-Salemka S."/>
            <person name="Niraula T.A."/>
            <person name="Short K.A."/>
            <person name="Niraula N.P."/>
        </authorList>
    </citation>
    <scope>NUCLEOTIDE SEQUENCE [LARGE SCALE GENOMIC DNA]</scope>
    <source>
        <strain evidence="2 3">NRRL 2792</strain>
    </source>
</reference>
<protein>
    <recommendedName>
        <fullName evidence="4">ATP-grasp domain-containing protein</fullName>
    </recommendedName>
</protein>
<dbReference type="RefSeq" id="WP_144002100.1">
    <property type="nucleotide sequence ID" value="NZ_CP040916.1"/>
</dbReference>
<evidence type="ECO:0008006" key="4">
    <source>
        <dbReference type="Google" id="ProtNLM"/>
    </source>
</evidence>
<sequence length="591" mass="63453">MSTVESREVRPARERWEVALPDGRVVPWTGFQVGPAGIAPHELAHICRRLLGLGPAEAEAAAREELSPAGAARDRPGIVAYSPPMAKRMFEGALESLAAGEPAEDWPTILEARSVCLAHEGDLLIGRTAPWKEAAAGRPVVEVPDHDHFHLSHALLRLADGPADRWSRVLGPAIDRLRADPACVVRVYALDEPMRILLLWLKRVAGVDRLLVEANAPEITEKWGHKAVLHPAARAAHDLPAPPGRAPFDVLDAETELTPLYRVFGLAVPRLPGYTVVWDGEPADAVTDGGIRTTPGDPVRVPVTPGDEPLGNGRARRAEDSFAAQLVLAAQLLRGRHGVRLGCLKPVRGGTGQRIHVGVPLDDPDVLAALARQAARSGEDYLLEAHADYLRHAVTGHEFLLAPSVHVRAGALADGMALQFLNGTMWEGNVFLDESTHAAFGIARSHYARIRHAMADFVRLFEGRGLINGGVDFAIARVGGRYDDTTLVAMQDLNLSACGADYLHAFLEESRTVLGALAGTGTGISAATKVIRPASDMDLPRLRRLVDHRTPTSYARALTSVPGNWGLIAVACPDAVRAAEEVLALEARLTA</sequence>
<dbReference type="EMBL" id="CP040916">
    <property type="protein sequence ID" value="QDQ10285.1"/>
    <property type="molecule type" value="Genomic_DNA"/>
</dbReference>
<feature type="region of interest" description="Disordered" evidence="1">
    <location>
        <begin position="287"/>
        <end position="309"/>
    </location>
</feature>
<dbReference type="Proteomes" id="UP000316806">
    <property type="component" value="Chromosome"/>
</dbReference>
<organism evidence="2 3">
    <name type="scientific">Streptomyces spectabilis</name>
    <dbReference type="NCBI Taxonomy" id="68270"/>
    <lineage>
        <taxon>Bacteria</taxon>
        <taxon>Bacillati</taxon>
        <taxon>Actinomycetota</taxon>
        <taxon>Actinomycetes</taxon>
        <taxon>Kitasatosporales</taxon>
        <taxon>Streptomycetaceae</taxon>
        <taxon>Streptomyces</taxon>
    </lineage>
</organism>
<accession>A0A516R3Q6</accession>
<dbReference type="AlphaFoldDB" id="A0A516R3Q6"/>
<proteinExistence type="predicted"/>
<evidence type="ECO:0000256" key="1">
    <source>
        <dbReference type="SAM" id="MobiDB-lite"/>
    </source>
</evidence>
<evidence type="ECO:0000313" key="2">
    <source>
        <dbReference type="EMBL" id="QDQ10285.1"/>
    </source>
</evidence>